<dbReference type="STRING" id="106004.A0A1Y2CIN9"/>
<dbReference type="EMBL" id="MCGR01000119">
    <property type="protein sequence ID" value="ORY46694.1"/>
    <property type="molecule type" value="Genomic_DNA"/>
</dbReference>
<sequence>MTPGAGELNFSEPDGGAPSNGAGGAAAAAGGSNYSASTGTVTPSGSFSLPPSEGRGRPVSTANADATFVDMAESTITIARSIYAMLLDSFDADYDGDDDDSGVLMRELGPRRVKELTDLCILGNETTTKLRGALGRVRAPDSRGPLKFSPADAKRLGDEAYAFVQTVIRFAKLVKAISLEHGFAPRIREGVGQLTIATRELAKSLHTATSFRPSVPSSTSSGGAPTPRP</sequence>
<gene>
    <name evidence="2" type="ORF">BCR35DRAFT_29437</name>
</gene>
<feature type="region of interest" description="Disordered" evidence="1">
    <location>
        <begin position="207"/>
        <end position="229"/>
    </location>
</feature>
<accession>A0A1Y2CIN9</accession>
<feature type="region of interest" description="Disordered" evidence="1">
    <location>
        <begin position="1"/>
        <end position="60"/>
    </location>
</feature>
<protein>
    <submittedName>
        <fullName evidence="2">Uncharacterized protein</fullName>
    </submittedName>
</protein>
<dbReference type="OrthoDB" id="2536613at2759"/>
<dbReference type="InParanoid" id="A0A1Y2CIN9"/>
<reference evidence="2 3" key="1">
    <citation type="submission" date="2016-07" db="EMBL/GenBank/DDBJ databases">
        <title>Pervasive Adenine N6-methylation of Active Genes in Fungi.</title>
        <authorList>
            <consortium name="DOE Joint Genome Institute"/>
            <person name="Mondo S.J."/>
            <person name="Dannebaum R.O."/>
            <person name="Kuo R.C."/>
            <person name="Labutti K."/>
            <person name="Haridas S."/>
            <person name="Kuo A."/>
            <person name="Salamov A."/>
            <person name="Ahrendt S.R."/>
            <person name="Lipzen A."/>
            <person name="Sullivan W."/>
            <person name="Andreopoulos W.B."/>
            <person name="Clum A."/>
            <person name="Lindquist E."/>
            <person name="Daum C."/>
            <person name="Ramamoorthy G.K."/>
            <person name="Gryganskyi A."/>
            <person name="Culley D."/>
            <person name="Magnuson J.K."/>
            <person name="James T.Y."/>
            <person name="O'Malley M.A."/>
            <person name="Stajich J.E."/>
            <person name="Spatafora J.W."/>
            <person name="Visel A."/>
            <person name="Grigoriev I.V."/>
        </authorList>
    </citation>
    <scope>NUCLEOTIDE SEQUENCE [LARGE SCALE GENOMIC DNA]</scope>
    <source>
        <strain evidence="2 3">62-1032</strain>
    </source>
</reference>
<proteinExistence type="predicted"/>
<dbReference type="InterPro" id="IPR019487">
    <property type="entry name" value="RAM_signalling_pathway_SOG2"/>
</dbReference>
<feature type="compositionally biased region" description="Low complexity" evidence="1">
    <location>
        <begin position="212"/>
        <end position="229"/>
    </location>
</feature>
<evidence type="ECO:0000313" key="2">
    <source>
        <dbReference type="EMBL" id="ORY46694.1"/>
    </source>
</evidence>
<dbReference type="AlphaFoldDB" id="A0A1Y2CIN9"/>
<comment type="caution">
    <text evidence="2">The sequence shown here is derived from an EMBL/GenBank/DDBJ whole genome shotgun (WGS) entry which is preliminary data.</text>
</comment>
<keyword evidence="3" id="KW-1185">Reference proteome</keyword>
<organism evidence="2 3">
    <name type="scientific">Leucosporidium creatinivorum</name>
    <dbReference type="NCBI Taxonomy" id="106004"/>
    <lineage>
        <taxon>Eukaryota</taxon>
        <taxon>Fungi</taxon>
        <taxon>Dikarya</taxon>
        <taxon>Basidiomycota</taxon>
        <taxon>Pucciniomycotina</taxon>
        <taxon>Microbotryomycetes</taxon>
        <taxon>Leucosporidiales</taxon>
        <taxon>Leucosporidium</taxon>
    </lineage>
</organism>
<evidence type="ECO:0000256" key="1">
    <source>
        <dbReference type="SAM" id="MobiDB-lite"/>
    </source>
</evidence>
<dbReference type="Proteomes" id="UP000193467">
    <property type="component" value="Unassembled WGS sequence"/>
</dbReference>
<feature type="compositionally biased region" description="Low complexity" evidence="1">
    <location>
        <begin position="15"/>
        <end position="40"/>
    </location>
</feature>
<dbReference type="Pfam" id="PF10428">
    <property type="entry name" value="SOG2"/>
    <property type="match status" value="1"/>
</dbReference>
<name>A0A1Y2CIN9_9BASI</name>
<evidence type="ECO:0000313" key="3">
    <source>
        <dbReference type="Proteomes" id="UP000193467"/>
    </source>
</evidence>